<dbReference type="Pfam" id="PF20240">
    <property type="entry name" value="DUF6597"/>
    <property type="match status" value="1"/>
</dbReference>
<dbReference type="GO" id="GO:0003700">
    <property type="term" value="F:DNA-binding transcription factor activity"/>
    <property type="evidence" value="ECO:0007669"/>
    <property type="project" value="InterPro"/>
</dbReference>
<dbReference type="InterPro" id="IPR018060">
    <property type="entry name" value="HTH_AraC"/>
</dbReference>
<evidence type="ECO:0000256" key="2">
    <source>
        <dbReference type="ARBA" id="ARBA00023125"/>
    </source>
</evidence>
<dbReference type="SUPFAM" id="SSF46689">
    <property type="entry name" value="Homeodomain-like"/>
    <property type="match status" value="1"/>
</dbReference>
<keyword evidence="3" id="KW-0804">Transcription</keyword>
<dbReference type="EMBL" id="RMBX01000004">
    <property type="protein sequence ID" value="RPD41420.1"/>
    <property type="molecule type" value="Genomic_DNA"/>
</dbReference>
<keyword evidence="2" id="KW-0238">DNA-binding</keyword>
<feature type="domain" description="HTH araC/xylS-type" evidence="4">
    <location>
        <begin position="175"/>
        <end position="269"/>
    </location>
</feature>
<dbReference type="Gene3D" id="1.10.10.60">
    <property type="entry name" value="Homeodomain-like"/>
    <property type="match status" value="2"/>
</dbReference>
<keyword evidence="1" id="KW-0805">Transcription regulation</keyword>
<dbReference type="PROSITE" id="PS01124">
    <property type="entry name" value="HTH_ARAC_FAMILY_2"/>
    <property type="match status" value="1"/>
</dbReference>
<keyword evidence="6" id="KW-1185">Reference proteome</keyword>
<dbReference type="GO" id="GO:0043565">
    <property type="term" value="F:sequence-specific DNA binding"/>
    <property type="evidence" value="ECO:0007669"/>
    <property type="project" value="InterPro"/>
</dbReference>
<dbReference type="Proteomes" id="UP000279089">
    <property type="component" value="Unassembled WGS sequence"/>
</dbReference>
<dbReference type="PANTHER" id="PTHR43280">
    <property type="entry name" value="ARAC-FAMILY TRANSCRIPTIONAL REGULATOR"/>
    <property type="match status" value="1"/>
</dbReference>
<evidence type="ECO:0000256" key="1">
    <source>
        <dbReference type="ARBA" id="ARBA00023015"/>
    </source>
</evidence>
<gene>
    <name evidence="5" type="ORF">EG028_08865</name>
</gene>
<accession>A0A3N4MMZ8</accession>
<dbReference type="AlphaFoldDB" id="A0A3N4MMZ8"/>
<dbReference type="PANTHER" id="PTHR43280:SF2">
    <property type="entry name" value="HTH-TYPE TRANSCRIPTIONAL REGULATOR EXSA"/>
    <property type="match status" value="1"/>
</dbReference>
<dbReference type="Pfam" id="PF12833">
    <property type="entry name" value="HTH_18"/>
    <property type="match status" value="1"/>
</dbReference>
<evidence type="ECO:0000259" key="4">
    <source>
        <dbReference type="PROSITE" id="PS01124"/>
    </source>
</evidence>
<evidence type="ECO:0000256" key="3">
    <source>
        <dbReference type="ARBA" id="ARBA00023163"/>
    </source>
</evidence>
<comment type="caution">
    <text evidence="5">The sequence shown here is derived from an EMBL/GenBank/DDBJ whole genome shotgun (WGS) entry which is preliminary data.</text>
</comment>
<dbReference type="OrthoDB" id="662446at2"/>
<reference evidence="6" key="1">
    <citation type="submission" date="2018-11" db="EMBL/GenBank/DDBJ databases">
        <title>Chitinophaga lutea sp.nov., isolate from arsenic contaminated soil.</title>
        <authorList>
            <person name="Zong Y."/>
        </authorList>
    </citation>
    <scope>NUCLEOTIDE SEQUENCE [LARGE SCALE GENOMIC DNA]</scope>
    <source>
        <strain evidence="6">YLT18</strain>
    </source>
</reference>
<name>A0A3N4MMZ8_9BACT</name>
<dbReference type="SMART" id="SM00342">
    <property type="entry name" value="HTH_ARAC"/>
    <property type="match status" value="1"/>
</dbReference>
<organism evidence="5 6">
    <name type="scientific">Chitinophaga barathri</name>
    <dbReference type="NCBI Taxonomy" id="1647451"/>
    <lineage>
        <taxon>Bacteria</taxon>
        <taxon>Pseudomonadati</taxon>
        <taxon>Bacteroidota</taxon>
        <taxon>Chitinophagia</taxon>
        <taxon>Chitinophagales</taxon>
        <taxon>Chitinophagaceae</taxon>
        <taxon>Chitinophaga</taxon>
    </lineage>
</organism>
<sequence length="285" mass="33495">MEAEQIQVFYPEAPALKRHIEYYYFLKTEDDGFCSNYYAFPHINQSFNIHRNISCEIDQLSVRIQHDPANDYCCILQGKYSNPLQVALQGKLDKVTIIFKPLGINHFIKPALGDIAKQSSQIFTAWDGDAYYHRFLKAFYQTDDFRSRLLLLENFLLTQYNPPEKAAMLEPALEMLSDFDQEYTIGEISDSLSLNARTFNRLFHQFLAVSPVTYRKIARFRHSLKNKLFRQQFQNLTQIGYQSNFYDQSYFNKVYRKITGDNPSQFFNSIAKLADDQLILKFIKK</sequence>
<dbReference type="InterPro" id="IPR046532">
    <property type="entry name" value="DUF6597"/>
</dbReference>
<evidence type="ECO:0000313" key="5">
    <source>
        <dbReference type="EMBL" id="RPD41420.1"/>
    </source>
</evidence>
<protein>
    <submittedName>
        <fullName evidence="5">AraC family transcriptional regulator</fullName>
    </submittedName>
</protein>
<dbReference type="RefSeq" id="WP_120516280.1">
    <property type="nucleotide sequence ID" value="NZ_QXZY01000005.1"/>
</dbReference>
<dbReference type="InterPro" id="IPR009057">
    <property type="entry name" value="Homeodomain-like_sf"/>
</dbReference>
<proteinExistence type="predicted"/>
<evidence type="ECO:0000313" key="6">
    <source>
        <dbReference type="Proteomes" id="UP000279089"/>
    </source>
</evidence>